<dbReference type="InterPro" id="IPR002686">
    <property type="entry name" value="Transposase_17"/>
</dbReference>
<protein>
    <recommendedName>
        <fullName evidence="1">Transposase IS200-like domain-containing protein</fullName>
    </recommendedName>
</protein>
<gene>
    <name evidence="2" type="ORF">GCM10023314_17000</name>
</gene>
<name>A0ABP9GI28_9FLAO</name>
<dbReference type="SUPFAM" id="SSF143422">
    <property type="entry name" value="Transposase IS200-like"/>
    <property type="match status" value="1"/>
</dbReference>
<reference evidence="3" key="1">
    <citation type="journal article" date="2019" name="Int. J. Syst. Evol. Microbiol.">
        <title>The Global Catalogue of Microorganisms (GCM) 10K type strain sequencing project: providing services to taxonomists for standard genome sequencing and annotation.</title>
        <authorList>
            <consortium name="The Broad Institute Genomics Platform"/>
            <consortium name="The Broad Institute Genome Sequencing Center for Infectious Disease"/>
            <person name="Wu L."/>
            <person name="Ma J."/>
        </authorList>
    </citation>
    <scope>NUCLEOTIDE SEQUENCE [LARGE SCALE GENOMIC DNA]</scope>
    <source>
        <strain evidence="3">JCM 18285</strain>
    </source>
</reference>
<dbReference type="Proteomes" id="UP001501302">
    <property type="component" value="Unassembled WGS sequence"/>
</dbReference>
<dbReference type="Gene3D" id="3.30.70.1290">
    <property type="entry name" value="Transposase IS200-like"/>
    <property type="match status" value="1"/>
</dbReference>
<keyword evidence="3" id="KW-1185">Reference proteome</keyword>
<dbReference type="Pfam" id="PF01797">
    <property type="entry name" value="Y1_Tnp"/>
    <property type="match status" value="1"/>
</dbReference>
<dbReference type="InterPro" id="IPR036515">
    <property type="entry name" value="Transposase_17_sf"/>
</dbReference>
<dbReference type="EMBL" id="BAABJJ010000027">
    <property type="protein sequence ID" value="GAA4944595.1"/>
    <property type="molecule type" value="Genomic_DNA"/>
</dbReference>
<evidence type="ECO:0000259" key="1">
    <source>
        <dbReference type="Pfam" id="PF01797"/>
    </source>
</evidence>
<accession>A0ABP9GI28</accession>
<feature type="domain" description="Transposase IS200-like" evidence="1">
    <location>
        <begin position="32"/>
        <end position="95"/>
    </location>
</feature>
<sequence>MSRNYKFHNKSGLYFVSFATVYWLDVFIRQAYFDVLAENINHCRAKKDMELYAYCFMPSHVHLIFRSSVDEPDGLLRNFKNFTAKKMIEAIETNPQESRKEYLL</sequence>
<evidence type="ECO:0000313" key="3">
    <source>
        <dbReference type="Proteomes" id="UP001501302"/>
    </source>
</evidence>
<organism evidence="2 3">
    <name type="scientific">Algibacter agarivorans</name>
    <dbReference type="NCBI Taxonomy" id="1109741"/>
    <lineage>
        <taxon>Bacteria</taxon>
        <taxon>Pseudomonadati</taxon>
        <taxon>Bacteroidota</taxon>
        <taxon>Flavobacteriia</taxon>
        <taxon>Flavobacteriales</taxon>
        <taxon>Flavobacteriaceae</taxon>
        <taxon>Algibacter</taxon>
    </lineage>
</organism>
<proteinExistence type="predicted"/>
<evidence type="ECO:0000313" key="2">
    <source>
        <dbReference type="EMBL" id="GAA4944595.1"/>
    </source>
</evidence>
<comment type="caution">
    <text evidence="2">The sequence shown here is derived from an EMBL/GenBank/DDBJ whole genome shotgun (WGS) entry which is preliminary data.</text>
</comment>